<feature type="transmembrane region" description="Helical" evidence="1">
    <location>
        <begin position="12"/>
        <end position="31"/>
    </location>
</feature>
<comment type="caution">
    <text evidence="2">The sequence shown here is derived from an EMBL/GenBank/DDBJ whole genome shotgun (WGS) entry which is preliminary data.</text>
</comment>
<accession>A0ABU7L8Q2</accession>
<dbReference type="EMBL" id="JAUTXY010000004">
    <property type="protein sequence ID" value="MEE2057924.1"/>
    <property type="molecule type" value="Genomic_DNA"/>
</dbReference>
<dbReference type="RefSeq" id="WP_330133168.1">
    <property type="nucleotide sequence ID" value="NZ_JAUTXY010000004.1"/>
</dbReference>
<keyword evidence="1" id="KW-0472">Membrane</keyword>
<organism evidence="2 3">
    <name type="scientific">Rhodococcus artemisiae</name>
    <dbReference type="NCBI Taxonomy" id="714159"/>
    <lineage>
        <taxon>Bacteria</taxon>
        <taxon>Bacillati</taxon>
        <taxon>Actinomycetota</taxon>
        <taxon>Actinomycetes</taxon>
        <taxon>Mycobacteriales</taxon>
        <taxon>Nocardiaceae</taxon>
        <taxon>Rhodococcus</taxon>
    </lineage>
</organism>
<keyword evidence="1" id="KW-1133">Transmembrane helix</keyword>
<dbReference type="Proteomes" id="UP001336020">
    <property type="component" value="Unassembled WGS sequence"/>
</dbReference>
<evidence type="ECO:0000313" key="2">
    <source>
        <dbReference type="EMBL" id="MEE2057924.1"/>
    </source>
</evidence>
<name>A0ABU7L8Q2_9NOCA</name>
<gene>
    <name evidence="2" type="ORF">Q7514_10360</name>
</gene>
<keyword evidence="3" id="KW-1185">Reference proteome</keyword>
<reference evidence="2 3" key="1">
    <citation type="submission" date="2023-07" db="EMBL/GenBank/DDBJ databases">
        <authorList>
            <person name="Girao M."/>
            <person name="Carvalho M.F."/>
        </authorList>
    </citation>
    <scope>NUCLEOTIDE SEQUENCE [LARGE SCALE GENOMIC DNA]</scope>
    <source>
        <strain evidence="2 3">YIM65754</strain>
    </source>
</reference>
<sequence length="167" mass="16582">MSTERRLVAHLRGGFVGGTSGAVSIAAHAAAGGAIPGQSSAVLLFLAAVAVGAVAAGTRLPVIAVLAAGQILGHIALALEFEHMHAPTPAMVAAHIAAVGVAALLITGAERGCRIAVAALHRLVPRAHNAPPVRSRVTPCVAHRPHARRVLLPAAGLGTRGPPAVVA</sequence>
<evidence type="ECO:0008006" key="4">
    <source>
        <dbReference type="Google" id="ProtNLM"/>
    </source>
</evidence>
<feature type="transmembrane region" description="Helical" evidence="1">
    <location>
        <begin position="37"/>
        <end position="55"/>
    </location>
</feature>
<feature type="transmembrane region" description="Helical" evidence="1">
    <location>
        <begin position="62"/>
        <end position="79"/>
    </location>
</feature>
<feature type="transmembrane region" description="Helical" evidence="1">
    <location>
        <begin position="91"/>
        <end position="109"/>
    </location>
</feature>
<keyword evidence="1" id="KW-0812">Transmembrane</keyword>
<proteinExistence type="predicted"/>
<evidence type="ECO:0000313" key="3">
    <source>
        <dbReference type="Proteomes" id="UP001336020"/>
    </source>
</evidence>
<evidence type="ECO:0000256" key="1">
    <source>
        <dbReference type="SAM" id="Phobius"/>
    </source>
</evidence>
<protein>
    <recommendedName>
        <fullName evidence="4">HPP family protein</fullName>
    </recommendedName>
</protein>